<feature type="domain" description="Glycosyl hydrolases family 39 N-terminal catalytic" evidence="5">
    <location>
        <begin position="108"/>
        <end position="235"/>
    </location>
</feature>
<dbReference type="InterPro" id="IPR017853">
    <property type="entry name" value="GH"/>
</dbReference>
<evidence type="ECO:0000256" key="1">
    <source>
        <dbReference type="ARBA" id="ARBA00008875"/>
    </source>
</evidence>
<dbReference type="SUPFAM" id="SSF51445">
    <property type="entry name" value="(Trans)glycosidases"/>
    <property type="match status" value="1"/>
</dbReference>
<dbReference type="InterPro" id="IPR051923">
    <property type="entry name" value="Glycosyl_Hydrolase_39"/>
</dbReference>
<keyword evidence="2" id="KW-0378">Hydrolase</keyword>
<name>A0A1D7VIT8_9ACTN</name>
<dbReference type="Pfam" id="PF01229">
    <property type="entry name" value="Glyco_hydro_39"/>
    <property type="match status" value="1"/>
</dbReference>
<evidence type="ECO:0000259" key="5">
    <source>
        <dbReference type="Pfam" id="PF01229"/>
    </source>
</evidence>
<dbReference type="KEGG" id="slc:SL103_10735"/>
<comment type="similarity">
    <text evidence="1">Belongs to the glycosyl hydrolase 39 family.</text>
</comment>
<gene>
    <name evidence="6" type="ORF">SL103_10735</name>
</gene>
<proteinExistence type="inferred from homology"/>
<accession>A0A1D7VIT8</accession>
<dbReference type="PANTHER" id="PTHR12631:SF10">
    <property type="entry name" value="BETA-XYLOSIDASE-LIKE PROTEIN-RELATED"/>
    <property type="match status" value="1"/>
</dbReference>
<sequence>MRRHGGERRSTALVIAAGATALALLLVTLVMCAGPGGRDRDRDAKGVAPPHPTGPAVGWGFTHTQFSADRGAGPATERATRLLAGSPVPQNQHIMGWGARNPEPSPGRYDFADLDRRLALIRRTGGTPVVTLCCAPDWMKGGRAGSTDWSTLEKAPDPAHYADFAALAGKIARRYPDVRHFVVWNEFKGFFDDAKGRWDSEGYTRLYNLTYRALKKVNEAVRVGGPYLVMDSYLPGDDTHASRVTGPWGSLDQRTVDALTYWNRHKAGADFLVVDGSSYSKDDRYAPDEFTAARKFADVGRWLRRETGLPLWWAEWYVEVAAGGARGRAPAWSERKRVAAHAAALIEMAAGGATSGFYWNPEDEGGSGSCPGCLWTSTEQDDGGRALPMFTLLARFSRAFPPTARPRAFDTGRATVPGLADDRSALVVNTSDRAGTATVDGKRLTLAGYEVRWVDRS</sequence>
<dbReference type="Proteomes" id="UP000094094">
    <property type="component" value="Chromosome"/>
</dbReference>
<reference evidence="6 7" key="1">
    <citation type="submission" date="2016-09" db="EMBL/GenBank/DDBJ databases">
        <title>Complete genome sequencing of Streptomyces lydicus 103 and metabolic pathways analysis of antibiotic biosynthesis.</title>
        <authorList>
            <person name="Jia N."/>
            <person name="Ding M.-Z."/>
            <person name="Gao F."/>
            <person name="Yuan Y.-J."/>
        </authorList>
    </citation>
    <scope>NUCLEOTIDE SEQUENCE [LARGE SCALE GENOMIC DNA]</scope>
    <source>
        <strain evidence="6 7">103</strain>
    </source>
</reference>
<evidence type="ECO:0000313" key="6">
    <source>
        <dbReference type="EMBL" id="AOP46650.1"/>
    </source>
</evidence>
<protein>
    <submittedName>
        <fullName evidence="6">Xylan 1,4-beta-xylosidase</fullName>
    </submittedName>
</protein>
<dbReference type="EMBL" id="CP017157">
    <property type="protein sequence ID" value="AOP46650.1"/>
    <property type="molecule type" value="Genomic_DNA"/>
</dbReference>
<evidence type="ECO:0000256" key="4">
    <source>
        <dbReference type="SAM" id="MobiDB-lite"/>
    </source>
</evidence>
<evidence type="ECO:0000313" key="7">
    <source>
        <dbReference type="Proteomes" id="UP000094094"/>
    </source>
</evidence>
<evidence type="ECO:0000256" key="3">
    <source>
        <dbReference type="ARBA" id="ARBA00023295"/>
    </source>
</evidence>
<keyword evidence="7" id="KW-1185">Reference proteome</keyword>
<keyword evidence="3" id="KW-0326">Glycosidase</keyword>
<evidence type="ECO:0000256" key="2">
    <source>
        <dbReference type="ARBA" id="ARBA00022801"/>
    </source>
</evidence>
<feature type="region of interest" description="Disordered" evidence="4">
    <location>
        <begin position="39"/>
        <end position="58"/>
    </location>
</feature>
<dbReference type="GO" id="GO:0004553">
    <property type="term" value="F:hydrolase activity, hydrolyzing O-glycosyl compounds"/>
    <property type="evidence" value="ECO:0007669"/>
    <property type="project" value="TreeGrafter"/>
</dbReference>
<dbReference type="PANTHER" id="PTHR12631">
    <property type="entry name" value="ALPHA-L-IDURONIDASE"/>
    <property type="match status" value="1"/>
</dbReference>
<dbReference type="AlphaFoldDB" id="A0A1D7VIT8"/>
<dbReference type="Gene3D" id="3.20.20.80">
    <property type="entry name" value="Glycosidases"/>
    <property type="match status" value="1"/>
</dbReference>
<dbReference type="InterPro" id="IPR049166">
    <property type="entry name" value="GH39_cat"/>
</dbReference>
<organism evidence="6 7">
    <name type="scientific">Streptomyces lydicus</name>
    <dbReference type="NCBI Taxonomy" id="47763"/>
    <lineage>
        <taxon>Bacteria</taxon>
        <taxon>Bacillati</taxon>
        <taxon>Actinomycetota</taxon>
        <taxon>Actinomycetes</taxon>
        <taxon>Kitasatosporales</taxon>
        <taxon>Streptomycetaceae</taxon>
        <taxon>Streptomyces</taxon>
    </lineage>
</organism>